<dbReference type="AlphaFoldDB" id="A0A0P1A403"/>
<proteinExistence type="predicted"/>
<sequence>MFLLYKSTKLHIISWQNDEYKEGLARSHIGPCEAWLEGSEDLLCGSVCSETLKDYIVTITLATKPCFLHWVAQNVRPGLHRR</sequence>
<reference evidence="2" key="1">
    <citation type="submission" date="2014-09" db="EMBL/GenBank/DDBJ databases">
        <authorList>
            <person name="Sharma Rahul"/>
            <person name="Thines Marco"/>
        </authorList>
    </citation>
    <scope>NUCLEOTIDE SEQUENCE [LARGE SCALE GENOMIC DNA]</scope>
</reference>
<dbReference type="Proteomes" id="UP000054928">
    <property type="component" value="Unassembled WGS sequence"/>
</dbReference>
<accession>A0A0P1A403</accession>
<protein>
    <submittedName>
        <fullName evidence="1">Uncharacterized protein</fullName>
    </submittedName>
</protein>
<dbReference type="EMBL" id="CCYD01000007">
    <property type="protein sequence ID" value="CEG35121.1"/>
    <property type="molecule type" value="Genomic_DNA"/>
</dbReference>
<evidence type="ECO:0000313" key="1">
    <source>
        <dbReference type="EMBL" id="CEG35121.1"/>
    </source>
</evidence>
<organism evidence="1 2">
    <name type="scientific">Plasmopara halstedii</name>
    <name type="common">Downy mildew of sunflower</name>
    <dbReference type="NCBI Taxonomy" id="4781"/>
    <lineage>
        <taxon>Eukaryota</taxon>
        <taxon>Sar</taxon>
        <taxon>Stramenopiles</taxon>
        <taxon>Oomycota</taxon>
        <taxon>Peronosporomycetes</taxon>
        <taxon>Peronosporales</taxon>
        <taxon>Peronosporaceae</taxon>
        <taxon>Plasmopara</taxon>
    </lineage>
</organism>
<dbReference type="GeneID" id="59052688"/>
<name>A0A0P1A403_PLAHL</name>
<evidence type="ECO:0000313" key="2">
    <source>
        <dbReference type="Proteomes" id="UP000054928"/>
    </source>
</evidence>
<dbReference type="RefSeq" id="XP_036262962.1">
    <property type="nucleotide sequence ID" value="XM_036407452.1"/>
</dbReference>
<keyword evidence="2" id="KW-1185">Reference proteome</keyword>